<protein>
    <submittedName>
        <fullName evidence="3">Uncharacterized protein</fullName>
    </submittedName>
</protein>
<proteinExistence type="predicted"/>
<evidence type="ECO:0000256" key="1">
    <source>
        <dbReference type="SAM" id="MobiDB-lite"/>
    </source>
</evidence>
<accession>A0ABP0NF35</accession>
<evidence type="ECO:0000313" key="4">
    <source>
        <dbReference type="Proteomes" id="UP001642484"/>
    </source>
</evidence>
<sequence>MGCRGALLFSWLLCNVVCAKDDFDEAPSLEPIAHLAPIAPRRTPPPDLRPPAPAMTSGDSHEADLIGALEERARARQRRSGSLMSRFMHEFAKNMKYAVLQDSKGDMPEEERLCQLRAIEEERHSAARNRWSLLQVPRVGPQTEEMMSAAEVTDEPLDEQLRADRSFAPMQSLWMSVVILAMKGISLMKQQPLGPAVHGLQLEEWQALLKDFKALVSKEEKMLCRPMAARLSGEEVS</sequence>
<feature type="chain" id="PRO_5046611267" evidence="2">
    <location>
        <begin position="20"/>
        <end position="237"/>
    </location>
</feature>
<organism evidence="3 4">
    <name type="scientific">Durusdinium trenchii</name>
    <dbReference type="NCBI Taxonomy" id="1381693"/>
    <lineage>
        <taxon>Eukaryota</taxon>
        <taxon>Sar</taxon>
        <taxon>Alveolata</taxon>
        <taxon>Dinophyceae</taxon>
        <taxon>Suessiales</taxon>
        <taxon>Symbiodiniaceae</taxon>
        <taxon>Durusdinium</taxon>
    </lineage>
</organism>
<dbReference type="Proteomes" id="UP001642484">
    <property type="component" value="Unassembled WGS sequence"/>
</dbReference>
<keyword evidence="4" id="KW-1185">Reference proteome</keyword>
<keyword evidence="2" id="KW-0732">Signal</keyword>
<feature type="compositionally biased region" description="Pro residues" evidence="1">
    <location>
        <begin position="42"/>
        <end position="53"/>
    </location>
</feature>
<comment type="caution">
    <text evidence="3">The sequence shown here is derived from an EMBL/GenBank/DDBJ whole genome shotgun (WGS) entry which is preliminary data.</text>
</comment>
<feature type="region of interest" description="Disordered" evidence="1">
    <location>
        <begin position="36"/>
        <end position="61"/>
    </location>
</feature>
<feature type="signal peptide" evidence="2">
    <location>
        <begin position="1"/>
        <end position="19"/>
    </location>
</feature>
<dbReference type="EMBL" id="CAXAMN010021695">
    <property type="protein sequence ID" value="CAK9062412.1"/>
    <property type="molecule type" value="Genomic_DNA"/>
</dbReference>
<gene>
    <name evidence="3" type="ORF">CCMP2556_LOCUS30690</name>
</gene>
<evidence type="ECO:0000313" key="3">
    <source>
        <dbReference type="EMBL" id="CAK9062412.1"/>
    </source>
</evidence>
<name>A0ABP0NF35_9DINO</name>
<evidence type="ECO:0000256" key="2">
    <source>
        <dbReference type="SAM" id="SignalP"/>
    </source>
</evidence>
<reference evidence="3 4" key="1">
    <citation type="submission" date="2024-02" db="EMBL/GenBank/DDBJ databases">
        <authorList>
            <person name="Chen Y."/>
            <person name="Shah S."/>
            <person name="Dougan E. K."/>
            <person name="Thang M."/>
            <person name="Chan C."/>
        </authorList>
    </citation>
    <scope>NUCLEOTIDE SEQUENCE [LARGE SCALE GENOMIC DNA]</scope>
</reference>